<evidence type="ECO:0000259" key="5">
    <source>
        <dbReference type="Pfam" id="PF00680"/>
    </source>
</evidence>
<proteinExistence type="predicted"/>
<feature type="domain" description="RNA-directed RNA polymerase C-terminal" evidence="5">
    <location>
        <begin position="368"/>
        <end position="606"/>
    </location>
</feature>
<evidence type="ECO:0000256" key="2">
    <source>
        <dbReference type="ARBA" id="ARBA00022679"/>
    </source>
</evidence>
<evidence type="ECO:0000313" key="6">
    <source>
        <dbReference type="EMBL" id="BBU59836.1"/>
    </source>
</evidence>
<dbReference type="EMBL" id="LC517376">
    <property type="protein sequence ID" value="BBU59836.1"/>
    <property type="molecule type" value="Genomic_RNA"/>
</dbReference>
<dbReference type="GO" id="GO:0003723">
    <property type="term" value="F:RNA binding"/>
    <property type="evidence" value="ECO:0007669"/>
    <property type="project" value="InterPro"/>
</dbReference>
<keyword evidence="1" id="KW-0696">RNA-directed RNA polymerase</keyword>
<dbReference type="InterPro" id="IPR001205">
    <property type="entry name" value="RNA-dir_pol_C"/>
</dbReference>
<gene>
    <name evidence="6" type="primary">RdRp</name>
</gene>
<keyword evidence="4" id="KW-0693">Viral RNA replication</keyword>
<dbReference type="SUPFAM" id="SSF56672">
    <property type="entry name" value="DNA/RNA polymerases"/>
    <property type="match status" value="1"/>
</dbReference>
<evidence type="ECO:0000256" key="1">
    <source>
        <dbReference type="ARBA" id="ARBA00022484"/>
    </source>
</evidence>
<reference evidence="6" key="2">
    <citation type="submission" date="2020-03" db="EMBL/GenBank/DDBJ databases">
        <title>Diverse partitiviruses from the phytopathogenic fungus, Rosellinia necatrix.</title>
        <authorList>
            <person name="Telengech P."/>
            <person name="Hisano S."/>
            <person name="Mugambi C."/>
            <person name="Hyodo K."/>
            <person name="Arjona J."/>
            <person name="Lopez C."/>
            <person name="Kanematsu S."/>
            <person name="Kondo H."/>
            <person name="Suzuki N."/>
        </authorList>
    </citation>
    <scope>NUCLEOTIDE SEQUENCE</scope>
    <source>
        <strain evidence="6">W744</strain>
    </source>
</reference>
<organism evidence="6">
    <name type="scientific">Rosellinia necatrix partitivirus 14</name>
    <dbReference type="NCBI Taxonomy" id="2699382"/>
    <lineage>
        <taxon>Viruses</taxon>
        <taxon>Riboviria</taxon>
        <taxon>Orthornavirae</taxon>
        <taxon>Pisuviricota</taxon>
        <taxon>Duplopiviricetes</taxon>
        <taxon>Durnavirales</taxon>
        <taxon>Partitiviridae</taxon>
    </lineage>
</organism>
<keyword evidence="3" id="KW-0548">Nucleotidyltransferase</keyword>
<evidence type="ECO:0000256" key="3">
    <source>
        <dbReference type="ARBA" id="ARBA00022695"/>
    </source>
</evidence>
<keyword evidence="2" id="KW-0808">Transferase</keyword>
<evidence type="ECO:0000256" key="4">
    <source>
        <dbReference type="ARBA" id="ARBA00022953"/>
    </source>
</evidence>
<protein>
    <submittedName>
        <fullName evidence="6">RNA dependent RNA polymerase</fullName>
    </submittedName>
</protein>
<accession>A0A6F8QGQ0</accession>
<reference evidence="6" key="1">
    <citation type="submission" date="2020-01" db="EMBL/GenBank/DDBJ databases">
        <authorList>
            <person name="Paul T."/>
            <person name="Suzuki N."/>
            <person name="Kondo H."/>
        </authorList>
    </citation>
    <scope>NUCLEOTIDE SEQUENCE</scope>
    <source>
        <strain evidence="6">W744</strain>
    </source>
</reference>
<name>A0A6F8QGQ0_9VIRU</name>
<dbReference type="Pfam" id="PF00680">
    <property type="entry name" value="RdRP_1"/>
    <property type="match status" value="1"/>
</dbReference>
<sequence>MVFSSVRNYLTERIERVKKEWQIYQSSGSDPASTLETHSTLHDSDTRRYYNYAAKQPYLEHQSQMLQSEFDNLVRAFEIDNKNKHQPFELHKPTSPDWPYPENRIPAPGIKSVPLFYHTGHIIHADPTTSRPLHPDQETDSQESYIPGDIDFGPEIDPLLNELLIRKYPEYIPYAKKYCRPAGTTDATFRDFNKEQKPSAPIDPSRKEHVLKFIFHFLDCTPYLPIHFVDTQYAKTPLTTGTGYHNRFSYKQKAHAKYSHPKEYADRPTSKGFFYNATYENARTIIHKIKMSGVPFNLHFAPEATDLSDAQVQEYIDKHNDFFNDYPTLLFTRNHISDREKTLKVRPVYAVDDLFIIIELMLTFPLLVQARKPSCCIMYGLETLRGSNHLLDSLAQSYNTFFSLDWSGFDQHLPRVITDIYYTDFLRRLIVISHGYQPTYEYPDYPDLNERKLYERMDNLLHFLHLWYNNMTYLNVDGFAFRRTSAGVPSGLYNTQYLDSFGNLFLMIDGMIEFGFTDEEIFSFLLFVLGDDNTGMTLLPFPKLHEFVEFLESYCLSRYNMTLSRTKSVLTTVRNKIETLGYRANFGNPRRDTDKLVAQLLYPEHGINYKTMSSRAIGMHIASAGQDRTFSNFCKDVFYMFLPFHAPSEPTNLAFKRRFFGDLEETIPFFDSAEPVFPSLEDVRSLYANYAGPLKYAPKWNYAHFINDPDAVPSFAKTMHDFELEHNLVPRQAPTFATVSRLP</sequence>
<dbReference type="InterPro" id="IPR043502">
    <property type="entry name" value="DNA/RNA_pol_sf"/>
</dbReference>
<dbReference type="GO" id="GO:0006351">
    <property type="term" value="P:DNA-templated transcription"/>
    <property type="evidence" value="ECO:0007669"/>
    <property type="project" value="InterPro"/>
</dbReference>
<dbReference type="GO" id="GO:0003968">
    <property type="term" value="F:RNA-directed RNA polymerase activity"/>
    <property type="evidence" value="ECO:0007669"/>
    <property type="project" value="UniProtKB-KW"/>
</dbReference>